<organism evidence="2 3">
    <name type="scientific">Candidatus Taylorbacteria bacterium RIFCSPHIGHO2_02_49_25</name>
    <dbReference type="NCBI Taxonomy" id="1802305"/>
    <lineage>
        <taxon>Bacteria</taxon>
        <taxon>Candidatus Tayloriibacteriota</taxon>
    </lineage>
</organism>
<gene>
    <name evidence="2" type="ORF">A2W52_04225</name>
</gene>
<proteinExistence type="predicted"/>
<evidence type="ECO:0000313" key="3">
    <source>
        <dbReference type="Proteomes" id="UP000176493"/>
    </source>
</evidence>
<feature type="transmembrane region" description="Helical" evidence="1">
    <location>
        <begin position="87"/>
        <end position="108"/>
    </location>
</feature>
<keyword evidence="1" id="KW-0472">Membrane</keyword>
<keyword evidence="1" id="KW-1133">Transmembrane helix</keyword>
<evidence type="ECO:0000313" key="2">
    <source>
        <dbReference type="EMBL" id="OHA21646.1"/>
    </source>
</evidence>
<protein>
    <submittedName>
        <fullName evidence="2">Uncharacterized protein</fullName>
    </submittedName>
</protein>
<name>A0A1G2MCL2_9BACT</name>
<comment type="caution">
    <text evidence="2">The sequence shown here is derived from an EMBL/GenBank/DDBJ whole genome shotgun (WGS) entry which is preliminary data.</text>
</comment>
<reference evidence="2 3" key="1">
    <citation type="journal article" date="2016" name="Nat. Commun.">
        <title>Thousands of microbial genomes shed light on interconnected biogeochemical processes in an aquifer system.</title>
        <authorList>
            <person name="Anantharaman K."/>
            <person name="Brown C.T."/>
            <person name="Hug L.A."/>
            <person name="Sharon I."/>
            <person name="Castelle C.J."/>
            <person name="Probst A.J."/>
            <person name="Thomas B.C."/>
            <person name="Singh A."/>
            <person name="Wilkins M.J."/>
            <person name="Karaoz U."/>
            <person name="Brodie E.L."/>
            <person name="Williams K.H."/>
            <person name="Hubbard S.S."/>
            <person name="Banfield J.F."/>
        </authorList>
    </citation>
    <scope>NUCLEOTIDE SEQUENCE [LARGE SCALE GENOMIC DNA]</scope>
</reference>
<dbReference type="EMBL" id="MHRJ01000042">
    <property type="protein sequence ID" value="OHA21646.1"/>
    <property type="molecule type" value="Genomic_DNA"/>
</dbReference>
<evidence type="ECO:0000256" key="1">
    <source>
        <dbReference type="SAM" id="Phobius"/>
    </source>
</evidence>
<accession>A0A1G2MCL2</accession>
<dbReference type="Proteomes" id="UP000176493">
    <property type="component" value="Unassembled WGS sequence"/>
</dbReference>
<sequence>MLEEQTPTQTYPPELKRIKTFQSDVEELIQKQQISKAAIALAESERRVKKEEVSAQPSAPAPAYSAKILTLSGGLPPAAPKWNTSTLLAVVVLVLAVLGMGTGVYFFLKQNAPLQISPPRVNVKSGTAITLNTKESREKIVEKIRSHVQALSVPQNEVRVIPIVLDGKTITTTELLEEIEASVPAALLRALGTEPVLGVHGFRGGQPFLLFSVHSYDHAFDGILSWEPNLLREVGPLFGISVRNILGRVASTTSDILENTLTIKDVIIRNKDARVVLGPGEEKIFLYSFLDKETLVLTTNTDTLQFLIGKAWGGRLR</sequence>
<dbReference type="AlphaFoldDB" id="A0A1G2MCL2"/>
<keyword evidence="1" id="KW-0812">Transmembrane</keyword>